<keyword evidence="3" id="KW-1185">Reference proteome</keyword>
<accession>A0A4C1V0Z6</accession>
<dbReference type="AlphaFoldDB" id="A0A4C1V0Z6"/>
<evidence type="ECO:0000313" key="2">
    <source>
        <dbReference type="EMBL" id="GBP31724.1"/>
    </source>
</evidence>
<evidence type="ECO:0000256" key="1">
    <source>
        <dbReference type="SAM" id="MobiDB-lite"/>
    </source>
</evidence>
<comment type="caution">
    <text evidence="2">The sequence shown here is derived from an EMBL/GenBank/DDBJ whole genome shotgun (WGS) entry which is preliminary data.</text>
</comment>
<name>A0A4C1V0Z6_EUMVA</name>
<dbReference type="EMBL" id="BGZK01000250">
    <property type="protein sequence ID" value="GBP31724.1"/>
    <property type="molecule type" value="Genomic_DNA"/>
</dbReference>
<organism evidence="2 3">
    <name type="scientific">Eumeta variegata</name>
    <name type="common">Bagworm moth</name>
    <name type="synonym">Eumeta japonica</name>
    <dbReference type="NCBI Taxonomy" id="151549"/>
    <lineage>
        <taxon>Eukaryota</taxon>
        <taxon>Metazoa</taxon>
        <taxon>Ecdysozoa</taxon>
        <taxon>Arthropoda</taxon>
        <taxon>Hexapoda</taxon>
        <taxon>Insecta</taxon>
        <taxon>Pterygota</taxon>
        <taxon>Neoptera</taxon>
        <taxon>Endopterygota</taxon>
        <taxon>Lepidoptera</taxon>
        <taxon>Glossata</taxon>
        <taxon>Ditrysia</taxon>
        <taxon>Tineoidea</taxon>
        <taxon>Psychidae</taxon>
        <taxon>Oiketicinae</taxon>
        <taxon>Eumeta</taxon>
    </lineage>
</organism>
<evidence type="ECO:0000313" key="3">
    <source>
        <dbReference type="Proteomes" id="UP000299102"/>
    </source>
</evidence>
<feature type="compositionally biased region" description="Low complexity" evidence="1">
    <location>
        <begin position="60"/>
        <end position="70"/>
    </location>
</feature>
<proteinExistence type="predicted"/>
<protein>
    <submittedName>
        <fullName evidence="2">Uncharacterized protein</fullName>
    </submittedName>
</protein>
<reference evidence="2 3" key="1">
    <citation type="journal article" date="2019" name="Commun. Biol.">
        <title>The bagworm genome reveals a unique fibroin gene that provides high tensile strength.</title>
        <authorList>
            <person name="Kono N."/>
            <person name="Nakamura H."/>
            <person name="Ohtoshi R."/>
            <person name="Tomita M."/>
            <person name="Numata K."/>
            <person name="Arakawa K."/>
        </authorList>
    </citation>
    <scope>NUCLEOTIDE SEQUENCE [LARGE SCALE GENOMIC DNA]</scope>
</reference>
<gene>
    <name evidence="2" type="ORF">EVAR_4960_1</name>
</gene>
<dbReference type="Proteomes" id="UP000299102">
    <property type="component" value="Unassembled WGS sequence"/>
</dbReference>
<feature type="region of interest" description="Disordered" evidence="1">
    <location>
        <begin position="42"/>
        <end position="70"/>
    </location>
</feature>
<sequence length="100" mass="10955">MNLVHANSPCRDLDEGRALRRRPRRRTALLRAKTYVRPDTYVSYARGGSPRRAVSGSSLPAPRAAAPAEAPRAVYDAVSLRAAHGARRRRAPVGGRIQRA</sequence>